<evidence type="ECO:0000259" key="23">
    <source>
        <dbReference type="PROSITE" id="PS51546"/>
    </source>
</evidence>
<evidence type="ECO:0000256" key="1">
    <source>
        <dbReference type="ARBA" id="ARBA00001913"/>
    </source>
</evidence>
<dbReference type="GO" id="GO:0043491">
    <property type="term" value="P:phosphatidylinositol 3-kinase/protein kinase B signal transduction"/>
    <property type="evidence" value="ECO:0007669"/>
    <property type="project" value="TreeGrafter"/>
</dbReference>
<keyword evidence="10" id="KW-0547">Nucleotide-binding</keyword>
<evidence type="ECO:0000256" key="4">
    <source>
        <dbReference type="ARBA" id="ARBA00004236"/>
    </source>
</evidence>
<sequence>MSQPTGSKEHWKPWEFSGISRQELALAEALQMEYDALSRLRQSSTTRDDSKSKHINSLQLISFEDPLLEYSQLRNDCNTFKGTHGLSGSDPGLSYSKGPSLSSRGIACSSTTSVPRPPNPQCQEDSEYHSLWKDVTTATTATTTNSTISGCIQQPIRTGLFTTEGSSCQRGDYSIIDYAPPIPPRVPLGPSRNATLTDHWSKGQPGDSIEKLTIPNDINIFSPNSDDSNGKIVEPPSFYSNQRISDEEFELIDYDDLNDAITKLNLMSTYGENTKLIRVGSIGPNSICKRKDKKEETSGKPVSRSKTLPPQVPPRTYMSKYGNQNNAVYQDKNQMVSVDPSTLQQNYESWNYELLEVSEERNEEVAAFCHMLDVLRSSYTCDSTENMGLIWSPVVIRNDQHGDGISVKVTVSASSLSEPLTFTCDGGSTVDLVIYQTLCYIYDNLRGINVDNFVLKICGLEEFLQNKHTIGSHKYVQFCRKFDVDIKLYLIELKAVRKDLMRTVNDDQSQSTLNHFIHLQERPLKQTITRQALTLLFDTYQNEVDNFLLAEVDHSQKAERVVQSVMAICNALALVETQEITNALNQLPPCPSRLHPRIQKDPCLLTVRENRAKIGEALTAAILDLVELYCNSFNADFHTVVPCRRDAQTQSASLVDSPLCFTIYAAHRIPISWATSYEDFYLSCGLSHGGKELCGQLQTKKAHVYKYLFHLLIWDQSICFPININQLPQETLLTLTLYAFPVPPPGTSSEGNKQRRTAETMGWVTMPLFNFRHVLSCGRKLLGLWPSCQRTILTTLTACNFIQPDSVIIQIDFPSSAFDVKFITPPPAEFSPKYDFSSLDDTSRKRLKEVMQKKSLFWLTEVDKKLLWEKRYYCHTECSCLPLVLASAPSWEWACLPDIYTLLKQWNCLSHLDALGLLHATFPDQELRRTAVHWMETMSTSELVDFLPQLVQALKFECYLDSPLVRFLLRRAICDVKIAHYFYWLLKDALNDSHFSARYQHLLGALLCCVGKGMREEFDKQTKLTHILAKIAQKVRDVAPSSRQTVLRENMEEVQQFFNVQDHCRLPLNPSLLANGVNPRACSFFNSNAVPLKISFINADPLGENINVIVKTGDDLRQDMLTLQMIRIMNKIWIQEGLDMRMIFFKCTSTGWGRGMVEMIPNAETLRKIQVEHGVTGSFKDHPLAEWLQKHNPNEDEYEKAVENFIYSCAGCCVATYVLGICDRHNDNIMLKTSGHMFHIDFGKFLGHAQMLGNFKRDRAPFVFTSDMAYVINGGDKPSSRFHDFVDLCCQAYNLIRKHTDLFLNLLGLMLSCGIPELSDVQDLRYVYDALRPQETDTHATTYFTRLIESSLGSVATKLNFFLHNLAQMKFSGIDDHPTLSYAPKAYTIKTDGKIKEVFVCRHQKIFNPNKGYAYVVKVEREGQHDAAFILRTFEEFNELHNKLRLLFPSSKLPSFPSRFVLGRGEAMAERRKEELDSYIWHLIHSPPEVAECDLVYTFFHPLPKDDKSLAGNTAPKPTDVPPTPPMGKVGGEVKLSISYKNDKLFIMVMHIRGLVLQDGTDPDPYVKIYLLPDPQKTSKRKTKVARKTCNPTYNEMLVYDGIPKGDVQQRVIHLRVLSEEAFRENIMLGEVYINLKDFNLNQKIVGWYHLGSTTPQGTLF</sequence>
<dbReference type="Gene3D" id="1.10.1070.11">
    <property type="entry name" value="Phosphatidylinositol 3-/4-kinase, catalytic domain"/>
    <property type="match status" value="1"/>
</dbReference>
<evidence type="ECO:0000259" key="21">
    <source>
        <dbReference type="PROSITE" id="PS50290"/>
    </source>
</evidence>
<dbReference type="SMART" id="SM00142">
    <property type="entry name" value="PI3K_C2"/>
    <property type="match status" value="1"/>
</dbReference>
<dbReference type="InterPro" id="IPR011009">
    <property type="entry name" value="Kinase-like_dom_sf"/>
</dbReference>
<dbReference type="PROSITE" id="PS00915">
    <property type="entry name" value="PI3_4_KINASE_1"/>
    <property type="match status" value="1"/>
</dbReference>
<evidence type="ECO:0000256" key="9">
    <source>
        <dbReference type="ARBA" id="ARBA00022679"/>
    </source>
</evidence>
<comment type="catalytic activity">
    <reaction evidence="17">
        <text>a 1,2-diacyl-sn-glycero-3-phospho-(1D-myo-inositol 4-phosphate) + ATP = a 1,2-diacyl-sn-glycero-3-phospho-(1D-myo-inositol-3,4-bisphosphate) + ADP + H(+)</text>
        <dbReference type="Rhea" id="RHEA:18373"/>
        <dbReference type="ChEBI" id="CHEBI:15378"/>
        <dbReference type="ChEBI" id="CHEBI:30616"/>
        <dbReference type="ChEBI" id="CHEBI:57658"/>
        <dbReference type="ChEBI" id="CHEBI:58178"/>
        <dbReference type="ChEBI" id="CHEBI:456216"/>
        <dbReference type="EC" id="2.7.1.154"/>
    </reaction>
    <physiologicalReaction direction="left-to-right" evidence="17">
        <dbReference type="Rhea" id="RHEA:18374"/>
    </physiologicalReaction>
</comment>
<dbReference type="FunFam" id="1.25.40.70:FF:000005">
    <property type="entry name" value="Phosphatidylinositol 4-phosphate 3-kinase C2 domain-containing subunit beta"/>
    <property type="match status" value="1"/>
</dbReference>
<accession>A0A401T5H6</accession>
<evidence type="ECO:0000259" key="22">
    <source>
        <dbReference type="PROSITE" id="PS51545"/>
    </source>
</evidence>
<evidence type="ECO:0000256" key="18">
    <source>
        <dbReference type="SAM" id="MobiDB-lite"/>
    </source>
</evidence>
<dbReference type="InterPro" id="IPR029071">
    <property type="entry name" value="Ubiquitin-like_domsf"/>
</dbReference>
<keyword evidence="7" id="KW-1003">Cell membrane</keyword>
<dbReference type="SMART" id="SM00146">
    <property type="entry name" value="PI3Kc"/>
    <property type="match status" value="1"/>
</dbReference>
<dbReference type="CDD" id="cd00869">
    <property type="entry name" value="PI3Ka_II"/>
    <property type="match status" value="1"/>
</dbReference>
<evidence type="ECO:0000256" key="5">
    <source>
        <dbReference type="ARBA" id="ARBA00004496"/>
    </source>
</evidence>
<evidence type="ECO:0000256" key="12">
    <source>
        <dbReference type="ARBA" id="ARBA00022840"/>
    </source>
</evidence>
<feature type="region of interest" description="Disordered" evidence="18">
    <location>
        <begin position="1509"/>
        <end position="1528"/>
    </location>
</feature>
<dbReference type="InterPro" id="IPR001263">
    <property type="entry name" value="PI3K_accessory_dom"/>
</dbReference>
<dbReference type="InterPro" id="IPR036940">
    <property type="entry name" value="PI3/4_kinase_cat_sf"/>
</dbReference>
<dbReference type="Pfam" id="PF00787">
    <property type="entry name" value="PX"/>
    <property type="match status" value="1"/>
</dbReference>
<protein>
    <submittedName>
        <fullName evidence="25">Uncharacterized protein</fullName>
    </submittedName>
</protein>
<dbReference type="PROSITE" id="PS50290">
    <property type="entry name" value="PI3_4_KINASE_3"/>
    <property type="match status" value="1"/>
</dbReference>
<dbReference type="GO" id="GO:0005524">
    <property type="term" value="F:ATP binding"/>
    <property type="evidence" value="ECO:0007669"/>
    <property type="project" value="UniProtKB-KW"/>
</dbReference>
<feature type="domain" description="PI3K/PI4K catalytic" evidence="21">
    <location>
        <begin position="1078"/>
        <end position="1356"/>
    </location>
</feature>
<comment type="subcellular location">
    <subcellularLocation>
        <location evidence="4">Cell membrane</location>
    </subcellularLocation>
    <subcellularLocation>
        <location evidence="5">Cytoplasm</location>
    </subcellularLocation>
    <subcellularLocation>
        <location evidence="3">Nucleus</location>
    </subcellularLocation>
</comment>
<keyword evidence="13" id="KW-0443">Lipid metabolism</keyword>
<dbReference type="FunFam" id="2.60.40.150:FF:000065">
    <property type="entry name" value="phosphatidylinositol 4-phosphate 3-kinase C2 domain-containing subunit beta"/>
    <property type="match status" value="1"/>
</dbReference>
<dbReference type="InterPro" id="IPR016024">
    <property type="entry name" value="ARM-type_fold"/>
</dbReference>
<gene>
    <name evidence="25" type="ORF">chiPu_0016352</name>
</gene>
<feature type="domain" description="PIK helical" evidence="22">
    <location>
        <begin position="833"/>
        <end position="1009"/>
    </location>
</feature>
<dbReference type="Pfam" id="PF00168">
    <property type="entry name" value="C2"/>
    <property type="match status" value="1"/>
</dbReference>
<evidence type="ECO:0000256" key="14">
    <source>
        <dbReference type="ARBA" id="ARBA00023136"/>
    </source>
</evidence>
<keyword evidence="26" id="KW-1185">Reference proteome</keyword>
<dbReference type="InterPro" id="IPR035892">
    <property type="entry name" value="C2_domain_sf"/>
</dbReference>
<evidence type="ECO:0000256" key="15">
    <source>
        <dbReference type="ARBA" id="ARBA00023242"/>
    </source>
</evidence>
<dbReference type="Gene3D" id="3.30.1010.10">
    <property type="entry name" value="Phosphatidylinositol 3-kinase Catalytic Subunit, Chain A, domain 4"/>
    <property type="match status" value="1"/>
</dbReference>
<dbReference type="PROSITE" id="PS51547">
    <property type="entry name" value="C2_PI3K"/>
    <property type="match status" value="1"/>
</dbReference>
<dbReference type="Gene3D" id="2.60.40.150">
    <property type="entry name" value="C2 domain"/>
    <property type="match status" value="2"/>
</dbReference>
<feature type="domain" description="PX" evidence="20">
    <location>
        <begin position="1393"/>
        <end position="1507"/>
    </location>
</feature>
<feature type="domain" description="PI3K-RBD" evidence="23">
    <location>
        <begin position="404"/>
        <end position="492"/>
    </location>
</feature>
<evidence type="ECO:0000259" key="20">
    <source>
        <dbReference type="PROSITE" id="PS50195"/>
    </source>
</evidence>
<dbReference type="GO" id="GO:0035091">
    <property type="term" value="F:phosphatidylinositol binding"/>
    <property type="evidence" value="ECO:0007669"/>
    <property type="project" value="InterPro"/>
</dbReference>
<evidence type="ECO:0000256" key="7">
    <source>
        <dbReference type="ARBA" id="ARBA00022475"/>
    </source>
</evidence>
<dbReference type="EMBL" id="BEZZ01001068">
    <property type="protein sequence ID" value="GCC37844.1"/>
    <property type="molecule type" value="Genomic_DNA"/>
</dbReference>
<feature type="region of interest" description="Disordered" evidence="18">
    <location>
        <begin position="287"/>
        <end position="315"/>
    </location>
</feature>
<dbReference type="Pfam" id="PF00613">
    <property type="entry name" value="PI3Ka"/>
    <property type="match status" value="1"/>
</dbReference>
<dbReference type="STRING" id="137246.A0A401T5H6"/>
<evidence type="ECO:0000256" key="8">
    <source>
        <dbReference type="ARBA" id="ARBA00022490"/>
    </source>
</evidence>
<dbReference type="PROSITE" id="PS00916">
    <property type="entry name" value="PI3_4_KINASE_2"/>
    <property type="match status" value="1"/>
</dbReference>
<dbReference type="SUPFAM" id="SSF64268">
    <property type="entry name" value="PX domain"/>
    <property type="match status" value="1"/>
</dbReference>
<evidence type="ECO:0000256" key="2">
    <source>
        <dbReference type="ARBA" id="ARBA00001946"/>
    </source>
</evidence>
<evidence type="ECO:0000256" key="11">
    <source>
        <dbReference type="ARBA" id="ARBA00022777"/>
    </source>
</evidence>
<dbReference type="InterPro" id="IPR036871">
    <property type="entry name" value="PX_dom_sf"/>
</dbReference>
<evidence type="ECO:0000259" key="19">
    <source>
        <dbReference type="PROSITE" id="PS50004"/>
    </source>
</evidence>
<dbReference type="PROSITE" id="PS51545">
    <property type="entry name" value="PIK_HELICAL"/>
    <property type="match status" value="1"/>
</dbReference>
<evidence type="ECO:0000256" key="6">
    <source>
        <dbReference type="ARBA" id="ARBA00006209"/>
    </source>
</evidence>
<dbReference type="SUPFAM" id="SSF48371">
    <property type="entry name" value="ARM repeat"/>
    <property type="match status" value="1"/>
</dbReference>
<dbReference type="PROSITE" id="PS51546">
    <property type="entry name" value="PI3K_RBD"/>
    <property type="match status" value="1"/>
</dbReference>
<feature type="domain" description="C2 PI3K-type" evidence="24">
    <location>
        <begin position="655"/>
        <end position="814"/>
    </location>
</feature>
<keyword evidence="15" id="KW-0539">Nucleus</keyword>
<comment type="cofactor">
    <cofactor evidence="1">
        <name>Ca(2+)</name>
        <dbReference type="ChEBI" id="CHEBI:29108"/>
    </cofactor>
</comment>
<dbReference type="GO" id="GO:0048015">
    <property type="term" value="P:phosphatidylinositol-mediated signaling"/>
    <property type="evidence" value="ECO:0007669"/>
    <property type="project" value="TreeGrafter"/>
</dbReference>
<dbReference type="SMART" id="SM00312">
    <property type="entry name" value="PX"/>
    <property type="match status" value="1"/>
</dbReference>
<evidence type="ECO:0000259" key="24">
    <source>
        <dbReference type="PROSITE" id="PS51547"/>
    </source>
</evidence>
<dbReference type="SMART" id="SM00239">
    <property type="entry name" value="C2"/>
    <property type="match status" value="2"/>
</dbReference>
<dbReference type="Gene3D" id="1.25.40.70">
    <property type="entry name" value="Phosphatidylinositol 3-kinase, accessory domain (PIK)"/>
    <property type="match status" value="1"/>
</dbReference>
<dbReference type="OrthoDB" id="67688at2759"/>
<dbReference type="InterPro" id="IPR018936">
    <property type="entry name" value="PI3/4_kinase_CS"/>
</dbReference>
<dbReference type="FunFam" id="3.10.20.90:FF:000105">
    <property type="entry name" value="phosphatidylinositol 4-phosphate 3-kinase C2 domain-containing subunit beta"/>
    <property type="match status" value="1"/>
</dbReference>
<dbReference type="PROSITE" id="PS50004">
    <property type="entry name" value="C2"/>
    <property type="match status" value="1"/>
</dbReference>
<keyword evidence="14" id="KW-0472">Membrane</keyword>
<keyword evidence="12" id="KW-0067">ATP-binding</keyword>
<dbReference type="InterPro" id="IPR042236">
    <property type="entry name" value="PI3K_accessory_sf"/>
</dbReference>
<dbReference type="SUPFAM" id="SSF49562">
    <property type="entry name" value="C2 domain (Calcium/lipid-binding domain, CaLB)"/>
    <property type="match status" value="2"/>
</dbReference>
<dbReference type="OMA" id="QMAAGFR"/>
<dbReference type="Pfam" id="PF00454">
    <property type="entry name" value="PI3_PI4_kinase"/>
    <property type="match status" value="1"/>
</dbReference>
<dbReference type="Pfam" id="PF00792">
    <property type="entry name" value="PI3K_C2"/>
    <property type="match status" value="1"/>
</dbReference>
<evidence type="ECO:0000256" key="3">
    <source>
        <dbReference type="ARBA" id="ARBA00004123"/>
    </source>
</evidence>
<evidence type="ECO:0000256" key="16">
    <source>
        <dbReference type="ARBA" id="ARBA00023985"/>
    </source>
</evidence>
<dbReference type="GO" id="GO:0005886">
    <property type="term" value="C:plasma membrane"/>
    <property type="evidence" value="ECO:0007669"/>
    <property type="project" value="UniProtKB-SubCell"/>
</dbReference>
<dbReference type="FunFam" id="2.60.40.150:FF:000036">
    <property type="entry name" value="phosphatidylinositol 4-phosphate 3-kinase C2 domain-containing subunit beta"/>
    <property type="match status" value="1"/>
</dbReference>
<feature type="region of interest" description="Disordered" evidence="18">
    <location>
        <begin position="106"/>
        <end position="126"/>
    </location>
</feature>
<dbReference type="SUPFAM" id="SSF54236">
    <property type="entry name" value="Ubiquitin-like"/>
    <property type="match status" value="1"/>
</dbReference>
<dbReference type="Gene3D" id="3.10.20.770">
    <property type="match status" value="1"/>
</dbReference>
<dbReference type="PANTHER" id="PTHR10048">
    <property type="entry name" value="PHOSPHATIDYLINOSITOL KINASE"/>
    <property type="match status" value="1"/>
</dbReference>
<dbReference type="FunFam" id="1.10.1070.11:FF:000003">
    <property type="entry name" value="Phosphatidylinositol 4-phosphate 3-kinase C2 domain-containing subunit beta"/>
    <property type="match status" value="1"/>
</dbReference>
<dbReference type="GO" id="GO:0016303">
    <property type="term" value="F:1-phosphatidylinositol-3-kinase activity"/>
    <property type="evidence" value="ECO:0007669"/>
    <property type="project" value="UniProtKB-EC"/>
</dbReference>
<dbReference type="PANTHER" id="PTHR10048:SF30">
    <property type="entry name" value="PHOSPHATIDYLINOSITOL 4-PHOSPHATE 3-KINASE C2 DOMAIN-CONTAINING SUBUNIT BETA"/>
    <property type="match status" value="1"/>
</dbReference>
<dbReference type="CDD" id="cd04012">
    <property type="entry name" value="C2A_PI3K_class_II"/>
    <property type="match status" value="1"/>
</dbReference>
<dbReference type="SUPFAM" id="SSF56112">
    <property type="entry name" value="Protein kinase-like (PK-like)"/>
    <property type="match status" value="1"/>
</dbReference>
<dbReference type="CDD" id="cd05166">
    <property type="entry name" value="PI3Kc_II"/>
    <property type="match status" value="1"/>
</dbReference>
<feature type="domain" description="C2" evidence="19">
    <location>
        <begin position="1530"/>
        <end position="1649"/>
    </location>
</feature>
<dbReference type="SMART" id="SM00144">
    <property type="entry name" value="PI3K_rbd"/>
    <property type="match status" value="1"/>
</dbReference>
<dbReference type="InterPro" id="IPR000008">
    <property type="entry name" value="C2_dom"/>
</dbReference>
<dbReference type="Gene3D" id="3.30.1520.10">
    <property type="entry name" value="Phox-like domain"/>
    <property type="match status" value="1"/>
</dbReference>
<keyword evidence="11" id="KW-0418">Kinase</keyword>
<comment type="caution">
    <text evidence="25">The sequence shown here is derived from an EMBL/GenBank/DDBJ whole genome shotgun (WGS) entry which is preliminary data.</text>
</comment>
<comment type="cofactor">
    <cofactor evidence="2">
        <name>Mg(2+)</name>
        <dbReference type="ChEBI" id="CHEBI:18420"/>
    </cofactor>
</comment>
<dbReference type="Pfam" id="PF00794">
    <property type="entry name" value="PI3K_rbd"/>
    <property type="match status" value="1"/>
</dbReference>
<reference evidence="25 26" key="1">
    <citation type="journal article" date="2018" name="Nat. Ecol. Evol.">
        <title>Shark genomes provide insights into elasmobranch evolution and the origin of vertebrates.</title>
        <authorList>
            <person name="Hara Y"/>
            <person name="Yamaguchi K"/>
            <person name="Onimaru K"/>
            <person name="Kadota M"/>
            <person name="Koyanagi M"/>
            <person name="Keeley SD"/>
            <person name="Tatsumi K"/>
            <person name="Tanaka K"/>
            <person name="Motone F"/>
            <person name="Kageyama Y"/>
            <person name="Nozu R"/>
            <person name="Adachi N"/>
            <person name="Nishimura O"/>
            <person name="Nakagawa R"/>
            <person name="Tanegashima C"/>
            <person name="Kiyatake I"/>
            <person name="Matsumoto R"/>
            <person name="Murakumo K"/>
            <person name="Nishida K"/>
            <person name="Terakita A"/>
            <person name="Kuratani S"/>
            <person name="Sato K"/>
            <person name="Hyodo S Kuraku.S."/>
        </authorList>
    </citation>
    <scope>NUCLEOTIDE SEQUENCE [LARGE SCALE GENOMIC DNA]</scope>
</reference>
<dbReference type="InterPro" id="IPR015433">
    <property type="entry name" value="PI3/4_kinase"/>
</dbReference>
<proteinExistence type="inferred from homology"/>
<dbReference type="InterPro" id="IPR001683">
    <property type="entry name" value="PX_dom"/>
</dbReference>
<dbReference type="GO" id="GO:0016477">
    <property type="term" value="P:cell migration"/>
    <property type="evidence" value="ECO:0007669"/>
    <property type="project" value="TreeGrafter"/>
</dbReference>
<keyword evidence="9" id="KW-0808">Transferase</keyword>
<dbReference type="InterPro" id="IPR002420">
    <property type="entry name" value="PI3K-type_C2_dom"/>
</dbReference>
<dbReference type="Proteomes" id="UP000287033">
    <property type="component" value="Unassembled WGS sequence"/>
</dbReference>
<dbReference type="InterPro" id="IPR000341">
    <property type="entry name" value="PI3K_Ras-bd_dom"/>
</dbReference>
<dbReference type="InterPro" id="IPR000403">
    <property type="entry name" value="PI3/4_kinase_cat_dom"/>
</dbReference>
<dbReference type="SMART" id="SM00145">
    <property type="entry name" value="PI3Ka"/>
    <property type="match status" value="1"/>
</dbReference>
<dbReference type="GO" id="GO:0005634">
    <property type="term" value="C:nucleus"/>
    <property type="evidence" value="ECO:0007669"/>
    <property type="project" value="UniProtKB-SubCell"/>
</dbReference>
<evidence type="ECO:0000313" key="25">
    <source>
        <dbReference type="EMBL" id="GCC37844.1"/>
    </source>
</evidence>
<dbReference type="GO" id="GO:0005737">
    <property type="term" value="C:cytoplasm"/>
    <property type="evidence" value="ECO:0007669"/>
    <property type="project" value="UniProtKB-SubCell"/>
</dbReference>
<organism evidence="25 26">
    <name type="scientific">Chiloscyllium punctatum</name>
    <name type="common">Brownbanded bambooshark</name>
    <name type="synonym">Hemiscyllium punctatum</name>
    <dbReference type="NCBI Taxonomy" id="137246"/>
    <lineage>
        <taxon>Eukaryota</taxon>
        <taxon>Metazoa</taxon>
        <taxon>Chordata</taxon>
        <taxon>Craniata</taxon>
        <taxon>Vertebrata</taxon>
        <taxon>Chondrichthyes</taxon>
        <taxon>Elasmobranchii</taxon>
        <taxon>Galeomorphii</taxon>
        <taxon>Galeoidea</taxon>
        <taxon>Orectolobiformes</taxon>
        <taxon>Hemiscylliidae</taxon>
        <taxon>Chiloscyllium</taxon>
    </lineage>
</organism>
<dbReference type="FunFam" id="3.30.1010.10:FF:000001">
    <property type="entry name" value="Phosphatidylinositol 4-phosphate 3-kinase C2 domain-containing subunit beta"/>
    <property type="match status" value="1"/>
</dbReference>
<dbReference type="GO" id="GO:0005942">
    <property type="term" value="C:phosphatidylinositol 3-kinase complex"/>
    <property type="evidence" value="ECO:0007669"/>
    <property type="project" value="TreeGrafter"/>
</dbReference>
<keyword evidence="8" id="KW-0963">Cytoplasm</keyword>
<comment type="catalytic activity">
    <reaction evidence="16">
        <text>a 1,2-diacyl-sn-glycero-3-phospho-(1D-myo-inositol) + ATP = a 1,2-diacyl-sn-glycero-3-phospho-(1D-myo-inositol-3-phosphate) + ADP + H(+)</text>
        <dbReference type="Rhea" id="RHEA:12709"/>
        <dbReference type="ChEBI" id="CHEBI:15378"/>
        <dbReference type="ChEBI" id="CHEBI:30616"/>
        <dbReference type="ChEBI" id="CHEBI:57880"/>
        <dbReference type="ChEBI" id="CHEBI:58088"/>
        <dbReference type="ChEBI" id="CHEBI:456216"/>
        <dbReference type="EC" id="2.7.1.137"/>
    </reaction>
    <physiologicalReaction direction="left-to-right" evidence="16">
        <dbReference type="Rhea" id="RHEA:12710"/>
    </physiologicalReaction>
</comment>
<name>A0A401T5H6_CHIPU</name>
<evidence type="ECO:0000313" key="26">
    <source>
        <dbReference type="Proteomes" id="UP000287033"/>
    </source>
</evidence>
<dbReference type="FunFam" id="3.30.1520.10:FF:000006">
    <property type="entry name" value="Phosphatidylinositol 4-phosphate 3-kinase C2 domain-containing subunit alpha"/>
    <property type="match status" value="1"/>
</dbReference>
<evidence type="ECO:0000256" key="17">
    <source>
        <dbReference type="ARBA" id="ARBA00029297"/>
    </source>
</evidence>
<evidence type="ECO:0000256" key="13">
    <source>
        <dbReference type="ARBA" id="ARBA00023098"/>
    </source>
</evidence>
<dbReference type="PROSITE" id="PS50195">
    <property type="entry name" value="PX"/>
    <property type="match status" value="1"/>
</dbReference>
<dbReference type="CDD" id="cd08381">
    <property type="entry name" value="C2B_PI3K_class_II"/>
    <property type="match status" value="1"/>
</dbReference>
<dbReference type="GO" id="GO:0035005">
    <property type="term" value="F:1-phosphatidylinositol-4-phosphate 3-kinase activity"/>
    <property type="evidence" value="ECO:0007669"/>
    <property type="project" value="UniProtKB-EC"/>
</dbReference>
<comment type="similarity">
    <text evidence="6">Belongs to the PI3/PI4-kinase family. Type III PI4K subfamily.</text>
</comment>
<evidence type="ECO:0000256" key="10">
    <source>
        <dbReference type="ARBA" id="ARBA00022741"/>
    </source>
</evidence>